<dbReference type="PANTHER" id="PTHR34475">
    <property type="match status" value="1"/>
</dbReference>
<name>A0A847QVC5_9GAMM</name>
<evidence type="ECO:0000256" key="1">
    <source>
        <dbReference type="SAM" id="MobiDB-lite"/>
    </source>
</evidence>
<feature type="transmembrane region" description="Helical" evidence="2">
    <location>
        <begin position="122"/>
        <end position="141"/>
    </location>
</feature>
<dbReference type="InterPro" id="IPR050400">
    <property type="entry name" value="Bact_Cytoskel_RodZ"/>
</dbReference>
<dbReference type="Gene3D" id="1.10.260.40">
    <property type="entry name" value="lambda repressor-like DNA-binding domains"/>
    <property type="match status" value="1"/>
</dbReference>
<accession>A0A847QVC5</accession>
<evidence type="ECO:0000256" key="2">
    <source>
        <dbReference type="SAM" id="Phobius"/>
    </source>
</evidence>
<organism evidence="4 5">
    <name type="scientific">Marinomonas profundi</name>
    <dbReference type="NCBI Taxonomy" id="2726122"/>
    <lineage>
        <taxon>Bacteria</taxon>
        <taxon>Pseudomonadati</taxon>
        <taxon>Pseudomonadota</taxon>
        <taxon>Gammaproteobacteria</taxon>
        <taxon>Oceanospirillales</taxon>
        <taxon>Oceanospirillaceae</taxon>
        <taxon>Marinomonas</taxon>
    </lineage>
</organism>
<feature type="region of interest" description="Disordered" evidence="1">
    <location>
        <begin position="150"/>
        <end position="249"/>
    </location>
</feature>
<proteinExistence type="predicted"/>
<dbReference type="PANTHER" id="PTHR34475:SF1">
    <property type="entry name" value="CYTOSKELETON PROTEIN RODZ"/>
    <property type="match status" value="1"/>
</dbReference>
<keyword evidence="2" id="KW-0812">Transmembrane</keyword>
<dbReference type="Pfam" id="PF13413">
    <property type="entry name" value="HTH_25"/>
    <property type="match status" value="1"/>
</dbReference>
<comment type="caution">
    <text evidence="4">The sequence shown here is derived from an EMBL/GenBank/DDBJ whole genome shotgun (WGS) entry which is preliminary data.</text>
</comment>
<reference evidence="4 5" key="1">
    <citation type="submission" date="2020-04" db="EMBL/GenBank/DDBJ databases">
        <title>Marinomonas sp. M1K-6 isolated from the deep seawater of the Mariana Trench.</title>
        <authorList>
            <person name="Li Y."/>
        </authorList>
    </citation>
    <scope>NUCLEOTIDE SEQUENCE [LARGE SCALE GENOMIC DNA]</scope>
    <source>
        <strain evidence="4 5">M1K-6</strain>
    </source>
</reference>
<gene>
    <name evidence="4" type="ORF">HGG82_04235</name>
</gene>
<dbReference type="Pfam" id="PF13464">
    <property type="entry name" value="RodZ_C"/>
    <property type="match status" value="1"/>
</dbReference>
<keyword evidence="2" id="KW-1133">Transmembrane helix</keyword>
<evidence type="ECO:0000313" key="4">
    <source>
        <dbReference type="EMBL" id="NLQ16828.1"/>
    </source>
</evidence>
<dbReference type="Proteomes" id="UP000586067">
    <property type="component" value="Unassembled WGS sequence"/>
</dbReference>
<keyword evidence="2" id="KW-0472">Membrane</keyword>
<dbReference type="EMBL" id="JABAEK010000003">
    <property type="protein sequence ID" value="NLQ16828.1"/>
    <property type="molecule type" value="Genomic_DNA"/>
</dbReference>
<protein>
    <submittedName>
        <fullName evidence="4">DUF4115 domain-containing protein</fullName>
    </submittedName>
</protein>
<dbReference type="AlphaFoldDB" id="A0A847QVC5"/>
<feature type="domain" description="Cytoskeleton protein RodZ-like C-terminal" evidence="3">
    <location>
        <begin position="293"/>
        <end position="364"/>
    </location>
</feature>
<dbReference type="GO" id="GO:0003677">
    <property type="term" value="F:DNA binding"/>
    <property type="evidence" value="ECO:0007669"/>
    <property type="project" value="InterPro"/>
</dbReference>
<sequence length="366" mass="40201">MAQGIDMTTEFQTDASVNTMNQDSINIGKRLKTKRIELEFDERHVATELKITIDQVRALEANNFTYFRSVTFARGFLKSYCRLLGVDHTEMLGAFDSERVNAESTIKPVDKVNKQTHLGDPIVILISIVIVAVLVFLVFWWPSQNAASDIADEQRRGDNHELTESEASERAAELENITAPSADAPVERTADDAIESADNNQSDSNQSNNNQSDNNLSDNKAPEIADNTLDEPLPSQNAGGEQDVQNSEVATGLSAETMAILEEAGVTPNDVVRAKKEVASVESLPSYVDEVEMVFDADCWTEVRDATGKILFSGVKTAGSQLSLTGSAPYRVVLGYARGVSSLKYKGESFDFSSFIRNDLARFELK</sequence>
<keyword evidence="5" id="KW-1185">Reference proteome</keyword>
<dbReference type="InterPro" id="IPR010982">
    <property type="entry name" value="Lambda_DNA-bd_dom_sf"/>
</dbReference>
<dbReference type="InterPro" id="IPR025194">
    <property type="entry name" value="RodZ-like_C"/>
</dbReference>
<evidence type="ECO:0000259" key="3">
    <source>
        <dbReference type="Pfam" id="PF13464"/>
    </source>
</evidence>
<feature type="compositionally biased region" description="Low complexity" evidence="1">
    <location>
        <begin position="198"/>
        <end position="219"/>
    </location>
</feature>
<feature type="compositionally biased region" description="Basic and acidic residues" evidence="1">
    <location>
        <begin position="152"/>
        <end position="173"/>
    </location>
</feature>
<evidence type="ECO:0000313" key="5">
    <source>
        <dbReference type="Proteomes" id="UP000586067"/>
    </source>
</evidence>
<feature type="compositionally biased region" description="Polar residues" evidence="1">
    <location>
        <begin position="234"/>
        <end position="249"/>
    </location>
</feature>